<evidence type="ECO:0000256" key="1">
    <source>
        <dbReference type="SAM" id="MobiDB-lite"/>
    </source>
</evidence>
<proteinExistence type="predicted"/>
<feature type="compositionally biased region" description="Gly residues" evidence="1">
    <location>
        <begin position="86"/>
        <end position="96"/>
    </location>
</feature>
<dbReference type="Proteomes" id="UP001611548">
    <property type="component" value="Unassembled WGS sequence"/>
</dbReference>
<evidence type="ECO:0000259" key="2">
    <source>
        <dbReference type="Pfam" id="PF18970"/>
    </source>
</evidence>
<organism evidence="3 4">
    <name type="scientific">Streptomyces pathocidini</name>
    <dbReference type="NCBI Taxonomy" id="1650571"/>
    <lineage>
        <taxon>Bacteria</taxon>
        <taxon>Bacillati</taxon>
        <taxon>Actinomycetota</taxon>
        <taxon>Actinomycetes</taxon>
        <taxon>Kitasatosporales</taxon>
        <taxon>Streptomycetaceae</taxon>
        <taxon>Streptomyces</taxon>
    </lineage>
</organism>
<evidence type="ECO:0000313" key="3">
    <source>
        <dbReference type="EMBL" id="MFI1965018.1"/>
    </source>
</evidence>
<dbReference type="EMBL" id="JBIRWE010000004">
    <property type="protein sequence ID" value="MFI1965018.1"/>
    <property type="molecule type" value="Genomic_DNA"/>
</dbReference>
<sequence>MSESMMGDEVYQPDESDQREDIGPLEPEDTLDYHGVEQILDEGYSPPERPWAVETCGTTAEEQHEGETLEGRLARELPDLQVPDGDGMGDMTGGDGELLDEEVGDRRAGRLVAPDEGAHADEEKDLVASDIGIDGAAASAEEAAVHVVAETEATEERW</sequence>
<protein>
    <submittedName>
        <fullName evidence="3">DUF5709 domain-containing protein</fullName>
    </submittedName>
</protein>
<name>A0ABW7UQX8_9ACTN</name>
<feature type="region of interest" description="Disordered" evidence="1">
    <location>
        <begin position="79"/>
        <end position="99"/>
    </location>
</feature>
<feature type="region of interest" description="Disordered" evidence="1">
    <location>
        <begin position="1"/>
        <end position="51"/>
    </location>
</feature>
<evidence type="ECO:0000313" key="4">
    <source>
        <dbReference type="Proteomes" id="UP001611548"/>
    </source>
</evidence>
<accession>A0ABW7UQX8</accession>
<keyword evidence="4" id="KW-1185">Reference proteome</keyword>
<dbReference type="InterPro" id="IPR043763">
    <property type="entry name" value="DUF5709"/>
</dbReference>
<reference evidence="3 4" key="1">
    <citation type="submission" date="2024-10" db="EMBL/GenBank/DDBJ databases">
        <title>The Natural Products Discovery Center: Release of the First 8490 Sequenced Strains for Exploring Actinobacteria Biosynthetic Diversity.</title>
        <authorList>
            <person name="Kalkreuter E."/>
            <person name="Kautsar S.A."/>
            <person name="Yang D."/>
            <person name="Bader C.D."/>
            <person name="Teijaro C.N."/>
            <person name="Fluegel L."/>
            <person name="Davis C.M."/>
            <person name="Simpson J.R."/>
            <person name="Lauterbach L."/>
            <person name="Steele A.D."/>
            <person name="Gui C."/>
            <person name="Meng S."/>
            <person name="Li G."/>
            <person name="Viehrig K."/>
            <person name="Ye F."/>
            <person name="Su P."/>
            <person name="Kiefer A.F."/>
            <person name="Nichols A."/>
            <person name="Cepeda A.J."/>
            <person name="Yan W."/>
            <person name="Fan B."/>
            <person name="Jiang Y."/>
            <person name="Adhikari A."/>
            <person name="Zheng C.-J."/>
            <person name="Schuster L."/>
            <person name="Cowan T.M."/>
            <person name="Smanski M.J."/>
            <person name="Chevrette M.G."/>
            <person name="De Carvalho L.P.S."/>
            <person name="Shen B."/>
        </authorList>
    </citation>
    <scope>NUCLEOTIDE SEQUENCE [LARGE SCALE GENOMIC DNA]</scope>
    <source>
        <strain evidence="3 4">NPDC020327</strain>
    </source>
</reference>
<feature type="domain" description="DUF5709" evidence="2">
    <location>
        <begin position="102"/>
        <end position="150"/>
    </location>
</feature>
<gene>
    <name evidence="3" type="ORF">ACH429_13030</name>
</gene>
<dbReference type="Pfam" id="PF18970">
    <property type="entry name" value="DUF5709"/>
    <property type="match status" value="1"/>
</dbReference>
<comment type="caution">
    <text evidence="3">The sequence shown here is derived from an EMBL/GenBank/DDBJ whole genome shotgun (WGS) entry which is preliminary data.</text>
</comment>
<dbReference type="RefSeq" id="WP_055471753.1">
    <property type="nucleotide sequence ID" value="NZ_JBIRWE010000004.1"/>
</dbReference>